<keyword evidence="5" id="KW-0998">Cell outer membrane</keyword>
<evidence type="ECO:0000313" key="6">
    <source>
        <dbReference type="EMBL" id="TGL23045.1"/>
    </source>
</evidence>
<evidence type="ECO:0000256" key="4">
    <source>
        <dbReference type="ARBA" id="ARBA00023136"/>
    </source>
</evidence>
<keyword evidence="4" id="KW-0472">Membrane</keyword>
<evidence type="ECO:0000256" key="3">
    <source>
        <dbReference type="ARBA" id="ARBA00022692"/>
    </source>
</evidence>
<evidence type="ECO:0000256" key="1">
    <source>
        <dbReference type="ARBA" id="ARBA00004442"/>
    </source>
</evidence>
<comment type="caution">
    <text evidence="6">The sequence shown here is derived from an EMBL/GenBank/DDBJ whole genome shotgun (WGS) entry which is preliminary data.</text>
</comment>
<gene>
    <name evidence="6" type="ORF">EHQ46_05885</name>
</gene>
<dbReference type="PANTHER" id="PTHR30026:SF20">
    <property type="entry name" value="OUTER MEMBRANE PROTEIN TOLC"/>
    <property type="match status" value="1"/>
</dbReference>
<reference evidence="7" key="1">
    <citation type="journal article" date="2019" name="PLoS Negl. Trop. Dis.">
        <title>Revisiting the worldwide diversity of Leptospira species in the environment.</title>
        <authorList>
            <person name="Vincent A.T."/>
            <person name="Schiettekatte O."/>
            <person name="Bourhy P."/>
            <person name="Veyrier F.J."/>
            <person name="Picardeau M."/>
        </authorList>
    </citation>
    <scope>NUCLEOTIDE SEQUENCE [LARGE SCALE GENOMIC DNA]</scope>
    <source>
        <strain evidence="7">201800272</strain>
    </source>
</reference>
<accession>A0ABY2M550</accession>
<name>A0ABY2M550_9LEPT</name>
<evidence type="ECO:0000313" key="7">
    <source>
        <dbReference type="Proteomes" id="UP000298200"/>
    </source>
</evidence>
<protein>
    <submittedName>
        <fullName evidence="6">TolC family protein</fullName>
    </submittedName>
</protein>
<keyword evidence="7" id="KW-1185">Reference proteome</keyword>
<comment type="subcellular location">
    <subcellularLocation>
        <location evidence="1">Cell outer membrane</location>
    </subcellularLocation>
</comment>
<evidence type="ECO:0000256" key="5">
    <source>
        <dbReference type="ARBA" id="ARBA00023237"/>
    </source>
</evidence>
<dbReference type="Gene3D" id="1.20.1600.10">
    <property type="entry name" value="Outer membrane efflux proteins (OEP)"/>
    <property type="match status" value="1"/>
</dbReference>
<dbReference type="SUPFAM" id="SSF56954">
    <property type="entry name" value="Outer membrane efflux proteins (OEP)"/>
    <property type="match status" value="1"/>
</dbReference>
<evidence type="ECO:0000256" key="2">
    <source>
        <dbReference type="ARBA" id="ARBA00022452"/>
    </source>
</evidence>
<keyword evidence="2" id="KW-1134">Transmembrane beta strand</keyword>
<sequence length="512" mass="59062">MFLNRITFYIFVLIFATLQVFPEASENRLLINFDDAEAIGVTNNVILATLKDRKDVFRMLVKEKWRNYLPKVALSYFGLKNANVNQPDSQYNDIRLQLNQLLYDGGENSLEIESAKLQELLNQEDWKIVKDKTVLEVRRTALKYLSFELKHYLNLKYNEKMQFNIKAALDEKEKGYITDLQYLELQTKVREFDLSLVKSKSQMNIAHLDLIKTLNLPLETQVRFKHSIIEDFEILPPNSELLSEQYLFQKPEIKKSRLAIENLRTRAEIAENYWKPKVIFGSYYGQNVNAPLPVTNEVYGFNISLQAQLGSSTTQSTANYGVQSDGTGIQRIPGYGPQFVGRGENAFNSSTVNLFDDLSYSRKIYEGKIALSDAIRNKQLLEVTVRADIHKGYEKLDEAWEIIRVMNSKLALNKEIVKNVKNKFSKGFSKKLDVLNAEYDLLKSYEDLLVALMGYIDLSFEMAFILGTPYEELKLVKIRPGGGNSFIRENFDQDILFKSEKINSKEMQTNPL</sequence>
<keyword evidence="3" id="KW-0812">Transmembrane</keyword>
<dbReference type="EMBL" id="RQFU01000008">
    <property type="protein sequence ID" value="TGL23045.1"/>
    <property type="molecule type" value="Genomic_DNA"/>
</dbReference>
<dbReference type="InterPro" id="IPR051906">
    <property type="entry name" value="TolC-like"/>
</dbReference>
<dbReference type="PANTHER" id="PTHR30026">
    <property type="entry name" value="OUTER MEMBRANE PROTEIN TOLC"/>
    <property type="match status" value="1"/>
</dbReference>
<proteinExistence type="predicted"/>
<organism evidence="6 7">
    <name type="scientific">Leptospira yanagawae</name>
    <dbReference type="NCBI Taxonomy" id="293069"/>
    <lineage>
        <taxon>Bacteria</taxon>
        <taxon>Pseudomonadati</taxon>
        <taxon>Spirochaetota</taxon>
        <taxon>Spirochaetia</taxon>
        <taxon>Leptospirales</taxon>
        <taxon>Leptospiraceae</taxon>
        <taxon>Leptospira</taxon>
    </lineage>
</organism>
<dbReference type="Proteomes" id="UP000298200">
    <property type="component" value="Unassembled WGS sequence"/>
</dbReference>